<feature type="binding site" evidence="12">
    <location>
        <position position="293"/>
    </location>
    <ligand>
        <name>K(+)</name>
        <dbReference type="ChEBI" id="CHEBI:29103"/>
    </ligand>
</feature>
<evidence type="ECO:0000256" key="5">
    <source>
        <dbReference type="ARBA" id="ARBA00022723"/>
    </source>
</evidence>
<evidence type="ECO:0000256" key="10">
    <source>
        <dbReference type="ARBA" id="ARBA00022958"/>
    </source>
</evidence>
<dbReference type="UniPathway" id="UPA00916">
    <property type="reaction ID" value="UER00889"/>
</dbReference>
<feature type="binding site" evidence="12">
    <location>
        <position position="251"/>
    </location>
    <ligand>
        <name>substrate</name>
    </ligand>
</feature>
<dbReference type="CDD" id="cd01174">
    <property type="entry name" value="ribokinase"/>
    <property type="match status" value="1"/>
</dbReference>
<keyword evidence="15" id="KW-1185">Reference proteome</keyword>
<keyword evidence="6 12" id="KW-0547">Nucleotide-binding</keyword>
<feature type="binding site" evidence="12">
    <location>
        <begin position="250"/>
        <end position="251"/>
    </location>
    <ligand>
        <name>ATP</name>
        <dbReference type="ChEBI" id="CHEBI:30616"/>
    </ligand>
</feature>
<dbReference type="EMBL" id="JAAGWY010000001">
    <property type="protein sequence ID" value="NEN04573.1"/>
    <property type="molecule type" value="Genomic_DNA"/>
</dbReference>
<feature type="binding site" evidence="12">
    <location>
        <begin position="218"/>
        <end position="223"/>
    </location>
    <ligand>
        <name>ATP</name>
        <dbReference type="ChEBI" id="CHEBI:30616"/>
    </ligand>
</feature>
<evidence type="ECO:0000259" key="13">
    <source>
        <dbReference type="Pfam" id="PF00294"/>
    </source>
</evidence>
<dbReference type="GO" id="GO:0004747">
    <property type="term" value="F:ribokinase activity"/>
    <property type="evidence" value="ECO:0007669"/>
    <property type="project" value="UniProtKB-UniRule"/>
</dbReference>
<dbReference type="InterPro" id="IPR002173">
    <property type="entry name" value="Carboh/pur_kinase_PfkB_CS"/>
</dbReference>
<dbReference type="SUPFAM" id="SSF53613">
    <property type="entry name" value="Ribokinase-like"/>
    <property type="match status" value="1"/>
</dbReference>
<dbReference type="PANTHER" id="PTHR10584">
    <property type="entry name" value="SUGAR KINASE"/>
    <property type="match status" value="1"/>
</dbReference>
<dbReference type="HAMAP" id="MF_01987">
    <property type="entry name" value="Ribokinase"/>
    <property type="match status" value="1"/>
</dbReference>
<dbReference type="InterPro" id="IPR011877">
    <property type="entry name" value="Ribokinase"/>
</dbReference>
<dbReference type="PROSITE" id="PS00584">
    <property type="entry name" value="PFKB_KINASES_2"/>
    <property type="match status" value="1"/>
</dbReference>
<evidence type="ECO:0000313" key="14">
    <source>
        <dbReference type="EMBL" id="NEN04573.1"/>
    </source>
</evidence>
<feature type="active site" description="Proton acceptor" evidence="12">
    <location>
        <position position="251"/>
    </location>
</feature>
<dbReference type="InterPro" id="IPR029056">
    <property type="entry name" value="Ribokinase-like"/>
</dbReference>
<feature type="binding site" evidence="12">
    <location>
        <position position="247"/>
    </location>
    <ligand>
        <name>K(+)</name>
        <dbReference type="ChEBI" id="CHEBI:29103"/>
    </ligand>
</feature>
<evidence type="ECO:0000256" key="8">
    <source>
        <dbReference type="ARBA" id="ARBA00022840"/>
    </source>
</evidence>
<dbReference type="GO" id="GO:0005524">
    <property type="term" value="F:ATP binding"/>
    <property type="evidence" value="ECO:0007669"/>
    <property type="project" value="UniProtKB-UniRule"/>
</dbReference>
<organism evidence="14 15">
    <name type="scientific">Leifsonia tongyongensis</name>
    <dbReference type="NCBI Taxonomy" id="1268043"/>
    <lineage>
        <taxon>Bacteria</taxon>
        <taxon>Bacillati</taxon>
        <taxon>Actinomycetota</taxon>
        <taxon>Actinomycetes</taxon>
        <taxon>Micrococcales</taxon>
        <taxon>Microbacteriaceae</taxon>
        <taxon>Leifsonia</taxon>
    </lineage>
</organism>
<feature type="binding site" evidence="12">
    <location>
        <position position="180"/>
    </location>
    <ligand>
        <name>ATP</name>
        <dbReference type="ChEBI" id="CHEBI:30616"/>
    </ligand>
</feature>
<dbReference type="AlphaFoldDB" id="A0A6L9XT69"/>
<dbReference type="InterPro" id="IPR002139">
    <property type="entry name" value="Ribo/fructo_kinase"/>
</dbReference>
<evidence type="ECO:0000256" key="2">
    <source>
        <dbReference type="ARBA" id="ARBA00012035"/>
    </source>
</evidence>
<evidence type="ECO:0000256" key="12">
    <source>
        <dbReference type="HAMAP-Rule" id="MF_01987"/>
    </source>
</evidence>
<evidence type="ECO:0000313" key="15">
    <source>
        <dbReference type="Proteomes" id="UP000474967"/>
    </source>
</evidence>
<comment type="pathway">
    <text evidence="12">Carbohydrate metabolism; D-ribose degradation; D-ribose 5-phosphate from beta-D-ribopyranose: step 2/2.</text>
</comment>
<dbReference type="RefSeq" id="WP_163287679.1">
    <property type="nucleotide sequence ID" value="NZ_JAAGWY010000001.1"/>
</dbReference>
<dbReference type="GO" id="GO:0019303">
    <property type="term" value="P:D-ribose catabolic process"/>
    <property type="evidence" value="ECO:0007669"/>
    <property type="project" value="UniProtKB-UniRule"/>
</dbReference>
<comment type="function">
    <text evidence="12">Catalyzes the phosphorylation of ribose at O-5 in a reaction requiring ATP and magnesium. The resulting D-ribose-5-phosphate can then be used either for sythesis of nucleotides, histidine, and tryptophan, or as a component of the pentose phosphate pathway.</text>
</comment>
<feature type="binding site" evidence="12">
    <location>
        <position position="288"/>
    </location>
    <ligand>
        <name>K(+)</name>
        <dbReference type="ChEBI" id="CHEBI:29103"/>
    </ligand>
</feature>
<dbReference type="EC" id="2.7.1.15" evidence="2 12"/>
<proteinExistence type="inferred from homology"/>
<evidence type="ECO:0000256" key="9">
    <source>
        <dbReference type="ARBA" id="ARBA00022842"/>
    </source>
</evidence>
<dbReference type="PRINTS" id="PR00990">
    <property type="entry name" value="RIBOKINASE"/>
</dbReference>
<evidence type="ECO:0000256" key="7">
    <source>
        <dbReference type="ARBA" id="ARBA00022777"/>
    </source>
</evidence>
<dbReference type="PANTHER" id="PTHR10584:SF166">
    <property type="entry name" value="RIBOKINASE"/>
    <property type="match status" value="1"/>
</dbReference>
<evidence type="ECO:0000256" key="6">
    <source>
        <dbReference type="ARBA" id="ARBA00022741"/>
    </source>
</evidence>
<comment type="catalytic activity">
    <reaction evidence="12">
        <text>D-ribose + ATP = D-ribose 5-phosphate + ADP + H(+)</text>
        <dbReference type="Rhea" id="RHEA:13697"/>
        <dbReference type="ChEBI" id="CHEBI:15378"/>
        <dbReference type="ChEBI" id="CHEBI:30616"/>
        <dbReference type="ChEBI" id="CHEBI:47013"/>
        <dbReference type="ChEBI" id="CHEBI:78346"/>
        <dbReference type="ChEBI" id="CHEBI:456216"/>
        <dbReference type="EC" id="2.7.1.15"/>
    </reaction>
</comment>
<keyword evidence="4 12" id="KW-0808">Transferase</keyword>
<feature type="binding site" evidence="12">
    <location>
        <begin position="38"/>
        <end position="42"/>
    </location>
    <ligand>
        <name>substrate</name>
    </ligand>
</feature>
<feature type="binding site" evidence="12">
    <location>
        <position position="291"/>
    </location>
    <ligand>
        <name>K(+)</name>
        <dbReference type="ChEBI" id="CHEBI:29103"/>
    </ligand>
</feature>
<keyword evidence="9 12" id="KW-0460">Magnesium</keyword>
<dbReference type="InterPro" id="IPR011611">
    <property type="entry name" value="PfkB_dom"/>
</dbReference>
<dbReference type="Proteomes" id="UP000474967">
    <property type="component" value="Unassembled WGS sequence"/>
</dbReference>
<evidence type="ECO:0000256" key="4">
    <source>
        <dbReference type="ARBA" id="ARBA00022679"/>
    </source>
</evidence>
<name>A0A6L9XT69_9MICO</name>
<comment type="subunit">
    <text evidence="12">Homodimer.</text>
</comment>
<keyword evidence="12" id="KW-0963">Cytoplasm</keyword>
<comment type="activity regulation">
    <text evidence="12">Activated by a monovalent cation that binds near, but not in, the active site. The most likely occupant of the site in vivo is potassium. Ion binding induces a conformational change that may alter substrate affinity.</text>
</comment>
<evidence type="ECO:0000256" key="1">
    <source>
        <dbReference type="ARBA" id="ARBA00005380"/>
    </source>
</evidence>
<comment type="cofactor">
    <cofactor evidence="12">
        <name>Mg(2+)</name>
        <dbReference type="ChEBI" id="CHEBI:18420"/>
    </cofactor>
    <text evidence="12">Requires a divalent cation, most likely magnesium in vivo, as an electrophilic catalyst to aid phosphoryl group transfer. It is the chelate of the metal and the nucleotide that is the actual substrate.</text>
</comment>
<feature type="binding site" evidence="12">
    <location>
        <begin position="10"/>
        <end position="12"/>
    </location>
    <ligand>
        <name>substrate</name>
    </ligand>
</feature>
<protein>
    <recommendedName>
        <fullName evidence="3 12">Ribokinase</fullName>
        <shortName evidence="12">RK</shortName>
        <ecNumber evidence="2 12">2.7.1.15</ecNumber>
    </recommendedName>
</protein>
<comment type="subcellular location">
    <subcellularLocation>
        <location evidence="12">Cytoplasm</location>
    </subcellularLocation>
</comment>
<comment type="caution">
    <text evidence="12">Lacks conserved residue(s) required for the propagation of feature annotation.</text>
</comment>
<evidence type="ECO:0000256" key="11">
    <source>
        <dbReference type="ARBA" id="ARBA00023277"/>
    </source>
</evidence>
<keyword evidence="7 12" id="KW-0418">Kinase</keyword>
<comment type="similarity">
    <text evidence="1">Belongs to the carbohydrate kinase pfkB family.</text>
</comment>
<feature type="binding site" evidence="12">
    <location>
        <position position="297"/>
    </location>
    <ligand>
        <name>K(+)</name>
        <dbReference type="ChEBI" id="CHEBI:29103"/>
    </ligand>
</feature>
<keyword evidence="8 12" id="KW-0067">ATP-binding</keyword>
<keyword evidence="11 12" id="KW-0119">Carbohydrate metabolism</keyword>
<comment type="caution">
    <text evidence="14">The sequence shown here is derived from an EMBL/GenBank/DDBJ whole genome shotgun (WGS) entry which is preliminary data.</text>
</comment>
<accession>A0A6L9XT69</accession>
<comment type="similarity">
    <text evidence="12">Belongs to the carbohydrate kinase PfkB family. Ribokinase subfamily.</text>
</comment>
<dbReference type="GO" id="GO:0005829">
    <property type="term" value="C:cytosol"/>
    <property type="evidence" value="ECO:0007669"/>
    <property type="project" value="TreeGrafter"/>
</dbReference>
<feature type="binding site" evidence="12">
    <location>
        <position position="245"/>
    </location>
    <ligand>
        <name>K(+)</name>
        <dbReference type="ChEBI" id="CHEBI:29103"/>
    </ligand>
</feature>
<feature type="domain" description="Carbohydrate kinase PfkB" evidence="13">
    <location>
        <begin position="2"/>
        <end position="300"/>
    </location>
</feature>
<evidence type="ECO:0000256" key="3">
    <source>
        <dbReference type="ARBA" id="ARBA00016943"/>
    </source>
</evidence>
<keyword evidence="5 12" id="KW-0479">Metal-binding</keyword>
<dbReference type="Pfam" id="PF00294">
    <property type="entry name" value="PfkB"/>
    <property type="match status" value="1"/>
</dbReference>
<feature type="binding site" evidence="12">
    <location>
        <position position="136"/>
    </location>
    <ligand>
        <name>substrate</name>
    </ligand>
</feature>
<gene>
    <name evidence="12" type="primary">rbsK</name>
    <name evidence="14" type="ORF">G3T36_01680</name>
</gene>
<sequence>MSVVVVGSANVDLVYRVQRIPAAGETVLATGSTSAPGGKGNNQVTAAARAGADASFVAAIGADAAGDRLVDSLVESGVSLHLRRTDAPTGTAIIAVDELGENAIVVDSGANGTLIDLTSTECAVIADARVLLLQLETPLETVAEAAAVARRAGTLVVLNAAPIRLLPRELLADTDVLIVNEHEAAHLAADLRDAGRVDADERALAATLGELGLAVIITLGARGAFVSVPEQGDAHVAGLSVDAVDTTGSGDTFCGALVAELERAGASSTDLATLVRCAEFATAAAALSVQRPGAVPSIPTLDEIQAFRSTL</sequence>
<reference evidence="14 15" key="1">
    <citation type="journal article" date="2014" name="J. Microbiol.">
        <title>Diaminobutyricibacter tongyongensis gen. nov., sp. nov. and Homoserinibacter gongjuensis gen. nov., sp. nov. belong to the family Microbacteriaceae.</title>
        <authorList>
            <person name="Kim S.J."/>
            <person name="Ahn J.H."/>
            <person name="Weon H.Y."/>
            <person name="Hamada M."/>
            <person name="Suzuki K."/>
            <person name="Kwon S.W."/>
        </authorList>
    </citation>
    <scope>NUCLEOTIDE SEQUENCE [LARGE SCALE GENOMIC DNA]</scope>
    <source>
        <strain evidence="14 15">NBRC 108724</strain>
    </source>
</reference>
<keyword evidence="10 12" id="KW-0630">Potassium</keyword>
<dbReference type="GO" id="GO:0046872">
    <property type="term" value="F:metal ion binding"/>
    <property type="evidence" value="ECO:0007669"/>
    <property type="project" value="UniProtKB-KW"/>
</dbReference>
<dbReference type="Gene3D" id="3.40.1190.20">
    <property type="match status" value="1"/>
</dbReference>